<dbReference type="RefSeq" id="WP_264988036.1">
    <property type="nucleotide sequence ID" value="NZ_BRZA01000002.1"/>
</dbReference>
<evidence type="ECO:0000313" key="2">
    <source>
        <dbReference type="Proteomes" id="UP001065593"/>
    </source>
</evidence>
<organism evidence="1 2">
    <name type="scientific">Lysinibacillus piscis</name>
    <dbReference type="NCBI Taxonomy" id="2518931"/>
    <lineage>
        <taxon>Bacteria</taxon>
        <taxon>Bacillati</taxon>
        <taxon>Bacillota</taxon>
        <taxon>Bacilli</taxon>
        <taxon>Bacillales</taxon>
        <taxon>Bacillaceae</taxon>
        <taxon>Lysinibacillus</taxon>
    </lineage>
</organism>
<evidence type="ECO:0008006" key="3">
    <source>
        <dbReference type="Google" id="ProtNLM"/>
    </source>
</evidence>
<accession>A0ABQ5NIS2</accession>
<protein>
    <recommendedName>
        <fullName evidence="3">Bacteriophage SP-beta YorD domain-containing protein</fullName>
    </recommendedName>
</protein>
<keyword evidence="2" id="KW-1185">Reference proteome</keyword>
<sequence>MLRRQRLANGSFGELEKIGSALTIDEQVMSLGAQLAQEKIKNIQKDMLINSLGTTITQLKLEVMEMKGSGE</sequence>
<gene>
    <name evidence="1" type="ORF">LYSBPC_13980</name>
</gene>
<dbReference type="EMBL" id="BRZA01000002">
    <property type="protein sequence ID" value="GLC88271.1"/>
    <property type="molecule type" value="Genomic_DNA"/>
</dbReference>
<comment type="caution">
    <text evidence="1">The sequence shown here is derived from an EMBL/GenBank/DDBJ whole genome shotgun (WGS) entry which is preliminary data.</text>
</comment>
<evidence type="ECO:0000313" key="1">
    <source>
        <dbReference type="EMBL" id="GLC88271.1"/>
    </source>
</evidence>
<proteinExistence type="predicted"/>
<reference evidence="1" key="1">
    <citation type="submission" date="2022-08" db="EMBL/GenBank/DDBJ databases">
        <title>Draft genome sequence of Lysinibacillus sp. strain KH24.</title>
        <authorList>
            <person name="Kanbe H."/>
            <person name="Itoh H."/>
        </authorList>
    </citation>
    <scope>NUCLEOTIDE SEQUENCE</scope>
    <source>
        <strain evidence="1">KH24</strain>
    </source>
</reference>
<dbReference type="Proteomes" id="UP001065593">
    <property type="component" value="Unassembled WGS sequence"/>
</dbReference>
<name>A0ABQ5NIS2_9BACI</name>